<evidence type="ECO:0000313" key="1">
    <source>
        <dbReference type="EMBL" id="CAD0328070.1"/>
    </source>
</evidence>
<dbReference type="EMBL" id="CAJDKC010000003">
    <property type="protein sequence ID" value="CAD0328070.1"/>
    <property type="molecule type" value="Genomic_DNA"/>
</dbReference>
<reference evidence="1 2" key="1">
    <citation type="submission" date="2020-07" db="EMBL/GenBank/DDBJ databases">
        <authorList>
            <person name="Pothier F. J."/>
        </authorList>
    </citation>
    <scope>NUCLEOTIDE SEQUENCE [LARGE SCALE GENOMIC DNA]</scope>
    <source>
        <strain evidence="1 2">CFBP 7900</strain>
    </source>
</reference>
<evidence type="ECO:0000313" key="2">
    <source>
        <dbReference type="Proteomes" id="UP000587508"/>
    </source>
</evidence>
<protein>
    <submittedName>
        <fullName evidence="1">Uncharacterized protein</fullName>
    </submittedName>
</protein>
<dbReference type="EMBL" id="CAJDKC010000003">
    <property type="protein sequence ID" value="CAD0328080.1"/>
    <property type="molecule type" value="Genomic_DNA"/>
</dbReference>
<proteinExistence type="predicted"/>
<accession>A0A6V7D4G5</accession>
<name>A0A6V7D4G5_9XANT</name>
<gene>
    <name evidence="1" type="ORF">CFBP7900_17630</name>
</gene>
<dbReference type="AlphaFoldDB" id="A0A6V7D4G5"/>
<dbReference type="Proteomes" id="UP000587508">
    <property type="component" value="Unassembled WGS sequence"/>
</dbReference>
<comment type="caution">
    <text evidence="1">The sequence shown here is derived from an EMBL/GenBank/DDBJ whole genome shotgun (WGS) entry which is preliminary data.</text>
</comment>
<sequence>MSQPLIGTAYQEALKALAEQVARAYREDCCSFHVSAGLIQGNTMIAVTATFDATGTECWVPLALGGDPWTDERRVRIEHDARAVISQRLSIEEGVAYIVRQYMRGVLDGYR</sequence>
<organism evidence="1 2">
    <name type="scientific">Xanthomonas hortorum pv. carotae</name>
    <dbReference type="NCBI Taxonomy" id="487904"/>
    <lineage>
        <taxon>Bacteria</taxon>
        <taxon>Pseudomonadati</taxon>
        <taxon>Pseudomonadota</taxon>
        <taxon>Gammaproteobacteria</taxon>
        <taxon>Lysobacterales</taxon>
        <taxon>Lysobacteraceae</taxon>
        <taxon>Xanthomonas</taxon>
    </lineage>
</organism>